<protein>
    <submittedName>
        <fullName evidence="20">Uncharacterized protein</fullName>
    </submittedName>
</protein>
<feature type="transmembrane region" description="Helical" evidence="16">
    <location>
        <begin position="492"/>
        <end position="510"/>
    </location>
</feature>
<keyword evidence="5 16" id="KW-0812">Transmembrane</keyword>
<organism evidence="20">
    <name type="scientific">Lepeophtheirus salmonis</name>
    <name type="common">Salmon louse</name>
    <name type="synonym">Caligus salmonis</name>
    <dbReference type="NCBI Taxonomy" id="72036"/>
    <lineage>
        <taxon>Eukaryota</taxon>
        <taxon>Metazoa</taxon>
        <taxon>Ecdysozoa</taxon>
        <taxon>Arthropoda</taxon>
        <taxon>Crustacea</taxon>
        <taxon>Multicrustacea</taxon>
        <taxon>Hexanauplia</taxon>
        <taxon>Copepoda</taxon>
        <taxon>Siphonostomatoida</taxon>
        <taxon>Caligidae</taxon>
        <taxon>Lepeophtheirus</taxon>
    </lineage>
</organism>
<keyword evidence="17" id="KW-0732">Signal</keyword>
<keyword evidence="9" id="KW-0675">Receptor</keyword>
<feature type="signal peptide" evidence="17">
    <location>
        <begin position="1"/>
        <end position="18"/>
    </location>
</feature>
<evidence type="ECO:0000256" key="16">
    <source>
        <dbReference type="SAM" id="Phobius"/>
    </source>
</evidence>
<dbReference type="SUPFAM" id="SSF81324">
    <property type="entry name" value="Voltage-gated potassium channels"/>
    <property type="match status" value="1"/>
</dbReference>
<feature type="transmembrane region" description="Helical" evidence="16">
    <location>
        <begin position="777"/>
        <end position="797"/>
    </location>
</feature>
<keyword evidence="10" id="KW-0325">Glycoprotein</keyword>
<evidence type="ECO:0000313" key="20">
    <source>
        <dbReference type="EMBL" id="CDW31820.1"/>
    </source>
</evidence>
<dbReference type="Pfam" id="PF00060">
    <property type="entry name" value="Lig_chan"/>
    <property type="match status" value="1"/>
</dbReference>
<dbReference type="Pfam" id="PF10613">
    <property type="entry name" value="Lig_chan-Glu_bd"/>
    <property type="match status" value="1"/>
</dbReference>
<evidence type="ECO:0000256" key="13">
    <source>
        <dbReference type="PIRSR" id="PIRSR601508-1"/>
    </source>
</evidence>
<dbReference type="InterPro" id="IPR001508">
    <property type="entry name" value="Iono_Glu_rcpt_met"/>
</dbReference>
<keyword evidence="4" id="KW-1003">Cell membrane</keyword>
<feature type="binding site" evidence="13">
    <location>
        <position position="616"/>
    </location>
    <ligand>
        <name>L-glutamate</name>
        <dbReference type="ChEBI" id="CHEBI:29985"/>
    </ligand>
</feature>
<sequence>MKAFLSGILLLLIRRVQGNGHILLLTEVEQSDVAAIFDTSISKIPNMEVSWLSLVWEREESTFNSTCNLLSSKGVSGIIDTTYGSSWNRLLKEAHNLKIPYLKVDVSNSKLLLPAIEYLNIRNGEDAILLSNANLVLFESLFTFLENSMIKIVVANVDDENKINQIKLIRPLPQYFILYGESNSIVYIFKKLQQHKLLEKMERLIFVVSDSRQSQILSQIAPFNGKIAYVIPDLSSFPTYEENKDFRYILISAMGEYLQKTIKTDLPILQQICSFLDMNGNENESNNLSNLIDPSLFESSSSNSLPVFSYKDNFLSYSVGSQIVLKSMNSSIGVGEIQMQKGLVWKDTTNLVTLKRSFKIGVIISPPWLFFLKDMNGNFVKDPKTGEKVLRGYLLELIQKFSESMNFEYELIFSESYGRYDPTNGTWDGLVSFLTNGNVDMVISDLTTTLEREEVIDFISPYFYQSGFAIIFRNPVPKRSLFKFMEVLKSEVWLSILGALILTAFLLWFLEKYSPFSARNNLDKYNKPVRIFDLKESFWFATTSFTPQGGGDSPKSISGRILTSAYWLFVVLILATFTANLAAFLTVERMRTSIKNLDELVQQSKINFSVVGNTITHEYFMNLAKAENDLYGAWKDISLKNKNNRYSRVWNYPVKEKFQLLLKSIEEAGTASSMDEGFERVLNDENGLFAFIHDVNNVRYRFYTNCSYSSMSETFGEQPLAIAVHQGSTLLRELSEASLLLQKDNFFDSLENKYWNSSMRNQCEPEDDSEGITLRSLGGVFICTVIGIIISIIVLVFEIIDKRRKEQNAIHNIPIQVKEYLKETHIKAVKVPP</sequence>
<evidence type="ECO:0000256" key="9">
    <source>
        <dbReference type="ARBA" id="ARBA00023170"/>
    </source>
</evidence>
<evidence type="ECO:0000256" key="4">
    <source>
        <dbReference type="ARBA" id="ARBA00022475"/>
    </source>
</evidence>
<feature type="domain" description="Ionotropic glutamate receptor L-glutamate and glycine-binding" evidence="19">
    <location>
        <begin position="367"/>
        <end position="436"/>
    </location>
</feature>
<keyword evidence="8 16" id="KW-0472">Membrane</keyword>
<evidence type="ECO:0000256" key="12">
    <source>
        <dbReference type="ARBA" id="ARBA00023303"/>
    </source>
</evidence>
<feature type="chain" id="PRO_5005488269" evidence="17">
    <location>
        <begin position="19"/>
        <end position="833"/>
    </location>
</feature>
<keyword evidence="3" id="KW-0813">Transport</keyword>
<dbReference type="InterPro" id="IPR015683">
    <property type="entry name" value="Ionotropic_Glu_rcpt"/>
</dbReference>
<evidence type="ECO:0000256" key="8">
    <source>
        <dbReference type="ARBA" id="ARBA00023136"/>
    </source>
</evidence>
<evidence type="ECO:0000256" key="14">
    <source>
        <dbReference type="PIRSR" id="PIRSR601508-2"/>
    </source>
</evidence>
<evidence type="ECO:0000256" key="15">
    <source>
        <dbReference type="PIRSR" id="PIRSR601508-3"/>
    </source>
</evidence>
<dbReference type="SUPFAM" id="SSF53850">
    <property type="entry name" value="Periplasmic binding protein-like II"/>
    <property type="match status" value="1"/>
</dbReference>
<evidence type="ECO:0000259" key="18">
    <source>
        <dbReference type="SMART" id="SM00079"/>
    </source>
</evidence>
<keyword evidence="15" id="KW-1015">Disulfide bond</keyword>
<dbReference type="FunFam" id="1.10.287.70:FF:000143">
    <property type="entry name" value="Probable glutamate receptor"/>
    <property type="match status" value="1"/>
</dbReference>
<evidence type="ECO:0000256" key="3">
    <source>
        <dbReference type="ARBA" id="ARBA00022448"/>
    </source>
</evidence>
<feature type="binding site" evidence="13">
    <location>
        <position position="452"/>
    </location>
    <ligand>
        <name>L-glutamate</name>
        <dbReference type="ChEBI" id="CHEBI:29985"/>
    </ligand>
</feature>
<dbReference type="InterPro" id="IPR001320">
    <property type="entry name" value="Iontro_rcpt_C"/>
</dbReference>
<feature type="binding site" evidence="13">
    <location>
        <position position="447"/>
    </location>
    <ligand>
        <name>L-glutamate</name>
        <dbReference type="ChEBI" id="CHEBI:29985"/>
    </ligand>
</feature>
<evidence type="ECO:0000256" key="6">
    <source>
        <dbReference type="ARBA" id="ARBA00022989"/>
    </source>
</evidence>
<dbReference type="SMART" id="SM00918">
    <property type="entry name" value="Lig_chan-Glu_bd"/>
    <property type="match status" value="1"/>
</dbReference>
<evidence type="ECO:0000256" key="10">
    <source>
        <dbReference type="ARBA" id="ARBA00023180"/>
    </source>
</evidence>
<comment type="similarity">
    <text evidence="2">Belongs to the glutamate-gated ion channel (TC 1.A.10.1) family.</text>
</comment>
<evidence type="ECO:0000256" key="5">
    <source>
        <dbReference type="ARBA" id="ARBA00022692"/>
    </source>
</evidence>
<evidence type="ECO:0000256" key="17">
    <source>
        <dbReference type="SAM" id="SignalP"/>
    </source>
</evidence>
<dbReference type="SMART" id="SM00079">
    <property type="entry name" value="PBPe"/>
    <property type="match status" value="1"/>
</dbReference>
<proteinExistence type="inferred from homology"/>
<accession>A0A0K2U145</accession>
<dbReference type="InterPro" id="IPR019594">
    <property type="entry name" value="Glu/Gly-bd"/>
</dbReference>
<evidence type="ECO:0000256" key="11">
    <source>
        <dbReference type="ARBA" id="ARBA00023286"/>
    </source>
</evidence>
<feature type="binding site" evidence="13">
    <location>
        <position position="694"/>
    </location>
    <ligand>
        <name>L-glutamate</name>
        <dbReference type="ChEBI" id="CHEBI:29985"/>
    </ligand>
</feature>
<dbReference type="AlphaFoldDB" id="A0A0K2U145"/>
<evidence type="ECO:0000256" key="2">
    <source>
        <dbReference type="ARBA" id="ARBA00008685"/>
    </source>
</evidence>
<dbReference type="GO" id="GO:0038023">
    <property type="term" value="F:signaling receptor activity"/>
    <property type="evidence" value="ECO:0007669"/>
    <property type="project" value="InterPro"/>
</dbReference>
<feature type="transmembrane region" description="Helical" evidence="16">
    <location>
        <begin position="565"/>
        <end position="587"/>
    </location>
</feature>
<dbReference type="PANTHER" id="PTHR18966">
    <property type="entry name" value="IONOTROPIC GLUTAMATE RECEPTOR"/>
    <property type="match status" value="1"/>
</dbReference>
<dbReference type="GO" id="GO:0005886">
    <property type="term" value="C:plasma membrane"/>
    <property type="evidence" value="ECO:0007669"/>
    <property type="project" value="UniProtKB-SubCell"/>
</dbReference>
<keyword evidence="12" id="KW-0407">Ion channel</keyword>
<dbReference type="Gene3D" id="3.40.190.10">
    <property type="entry name" value="Periplasmic binding protein-like II"/>
    <property type="match status" value="3"/>
</dbReference>
<feature type="site" description="Crucial to convey clamshell closure to channel opening" evidence="14">
    <location>
        <position position="594"/>
    </location>
</feature>
<keyword evidence="11" id="KW-1071">Ligand-gated ion channel</keyword>
<dbReference type="PRINTS" id="PR00177">
    <property type="entry name" value="NMDARECEPTOR"/>
</dbReference>
<dbReference type="OrthoDB" id="5984008at2759"/>
<keyword evidence="6 16" id="KW-1133">Transmembrane helix</keyword>
<evidence type="ECO:0000256" key="1">
    <source>
        <dbReference type="ARBA" id="ARBA00004651"/>
    </source>
</evidence>
<dbReference type="Gene3D" id="1.10.287.70">
    <property type="match status" value="1"/>
</dbReference>
<comment type="subcellular location">
    <subcellularLocation>
        <location evidence="1">Cell membrane</location>
        <topology evidence="1">Multi-pass membrane protein</topology>
    </subcellularLocation>
</comment>
<reference evidence="20" key="1">
    <citation type="submission" date="2014-05" db="EMBL/GenBank/DDBJ databases">
        <authorList>
            <person name="Chronopoulou M."/>
        </authorList>
    </citation>
    <scope>NUCLEOTIDE SEQUENCE</scope>
    <source>
        <tissue evidence="20">Whole organism</tissue>
    </source>
</reference>
<feature type="domain" description="Ionotropic glutamate receptor C-terminal" evidence="18">
    <location>
        <begin position="357"/>
        <end position="757"/>
    </location>
</feature>
<evidence type="ECO:0000256" key="7">
    <source>
        <dbReference type="ARBA" id="ARBA00023065"/>
    </source>
</evidence>
<dbReference type="GO" id="GO:0015276">
    <property type="term" value="F:ligand-gated monoatomic ion channel activity"/>
    <property type="evidence" value="ECO:0007669"/>
    <property type="project" value="InterPro"/>
</dbReference>
<feature type="disulfide bond" evidence="15">
    <location>
        <begin position="706"/>
        <end position="763"/>
    </location>
</feature>
<feature type="non-terminal residue" evidence="20">
    <location>
        <position position="833"/>
    </location>
</feature>
<name>A0A0K2U145_LEPSM</name>
<dbReference type="EMBL" id="HACA01014459">
    <property type="protein sequence ID" value="CDW31820.1"/>
    <property type="molecule type" value="Transcribed_RNA"/>
</dbReference>
<evidence type="ECO:0000259" key="19">
    <source>
        <dbReference type="SMART" id="SM00918"/>
    </source>
</evidence>
<keyword evidence="7" id="KW-0406">Ion transport</keyword>